<organism evidence="3 4">
    <name type="scientific">Luteibacter anthropi</name>
    <dbReference type="NCBI Taxonomy" id="564369"/>
    <lineage>
        <taxon>Bacteria</taxon>
        <taxon>Pseudomonadati</taxon>
        <taxon>Pseudomonadota</taxon>
        <taxon>Gammaproteobacteria</taxon>
        <taxon>Lysobacterales</taxon>
        <taxon>Rhodanobacteraceae</taxon>
        <taxon>Luteibacter</taxon>
    </lineage>
</organism>
<feature type="chain" id="PRO_5030977558" evidence="1">
    <location>
        <begin position="22"/>
        <end position="498"/>
    </location>
</feature>
<evidence type="ECO:0000313" key="3">
    <source>
        <dbReference type="EMBL" id="NII08937.1"/>
    </source>
</evidence>
<evidence type="ECO:0000259" key="2">
    <source>
        <dbReference type="SMART" id="SM00460"/>
    </source>
</evidence>
<feature type="signal peptide" evidence="1">
    <location>
        <begin position="1"/>
        <end position="21"/>
    </location>
</feature>
<dbReference type="PANTHER" id="PTHR33490:SF3">
    <property type="entry name" value="CONSERVED INTEGRAL MEMBRANE PROTEIN"/>
    <property type="match status" value="1"/>
</dbReference>
<keyword evidence="1" id="KW-0732">Signal</keyword>
<dbReference type="SUPFAM" id="SSF54001">
    <property type="entry name" value="Cysteine proteinases"/>
    <property type="match status" value="1"/>
</dbReference>
<evidence type="ECO:0000256" key="1">
    <source>
        <dbReference type="SAM" id="SignalP"/>
    </source>
</evidence>
<sequence>MRRCLAVLAVLSCLAIQPALAERRWMTVLLDGRKVGSLQIDRDVTPDAVTTTQTLDFRLTRIHTPLVTHTTVKTVEAPDGTPLAFYANSNMSSKESVVEGTSRQDGTFQVSNTVGGESQVNLLIWPTGAALIEGQRLATVAHGFRAGTTYRVRNFDSVRQQVATVDVAVVGDETIEMPDGSHEHLHHLRQSLVNVPSAHPVDIWVDDQGAIRRGISPLLGFRLEMTACNQACAQAPDQDLDILRAALIDSPRALTPNFRSAPMRYTITVRGNHPEPFIETDEQHVSSLGDGMYYVDIGFARPGRESSPSGEDTAPSPWVQSDSPRIADFAKSIVGDAKTDLQRMRKLRAFLSDYIDQKGLDVGYASALETLDSRRGDCTEHAVLLTALARSLGIPARMVTGIAYVERMGGASRVFVPHAWTQAYIDGRWISFDSAERRFDSTHIALGTGNGDPWRFFAAMNTLRDIRIDKAQPSSNLIDLPGPAEGGFVGSAGAGSER</sequence>
<proteinExistence type="predicted"/>
<gene>
    <name evidence="3" type="ORF">HBF25_21350</name>
</gene>
<dbReference type="InterPro" id="IPR002931">
    <property type="entry name" value="Transglutaminase-like"/>
</dbReference>
<accession>A0A7X5UEI0</accession>
<dbReference type="EMBL" id="JAARLZ010000017">
    <property type="protein sequence ID" value="NII08937.1"/>
    <property type="molecule type" value="Genomic_DNA"/>
</dbReference>
<dbReference type="Pfam" id="PF01841">
    <property type="entry name" value="Transglut_core"/>
    <property type="match status" value="1"/>
</dbReference>
<feature type="domain" description="Transglutaminase-like" evidence="2">
    <location>
        <begin position="370"/>
        <end position="436"/>
    </location>
</feature>
<dbReference type="RefSeq" id="WP_166952671.1">
    <property type="nucleotide sequence ID" value="NZ_CP077072.1"/>
</dbReference>
<name>A0A7X5UEI0_9GAMM</name>
<dbReference type="SMART" id="SM00460">
    <property type="entry name" value="TGc"/>
    <property type="match status" value="1"/>
</dbReference>
<dbReference type="InterPro" id="IPR038765">
    <property type="entry name" value="Papain-like_cys_pep_sf"/>
</dbReference>
<comment type="caution">
    <text evidence="3">The sequence shown here is derived from an EMBL/GenBank/DDBJ whole genome shotgun (WGS) entry which is preliminary data.</text>
</comment>
<dbReference type="Proteomes" id="UP000490980">
    <property type="component" value="Unassembled WGS sequence"/>
</dbReference>
<dbReference type="PANTHER" id="PTHR33490">
    <property type="entry name" value="BLR5614 PROTEIN-RELATED"/>
    <property type="match status" value="1"/>
</dbReference>
<keyword evidence="4" id="KW-1185">Reference proteome</keyword>
<protein>
    <submittedName>
        <fullName evidence="3">Transglutaminase domain-containing protein</fullName>
    </submittedName>
</protein>
<reference evidence="3 4" key="1">
    <citation type="submission" date="2020-03" db="EMBL/GenBank/DDBJ databases">
        <authorList>
            <person name="Lai Q."/>
        </authorList>
    </citation>
    <scope>NUCLEOTIDE SEQUENCE [LARGE SCALE GENOMIC DNA]</scope>
    <source>
        <strain evidence="3 4">CCUG 25036</strain>
    </source>
</reference>
<dbReference type="AlphaFoldDB" id="A0A7X5UEI0"/>
<evidence type="ECO:0000313" key="4">
    <source>
        <dbReference type="Proteomes" id="UP000490980"/>
    </source>
</evidence>
<dbReference type="Gene3D" id="3.10.620.30">
    <property type="match status" value="1"/>
</dbReference>